<comment type="caution">
    <text evidence="16">The sequence shown here is derived from an EMBL/GenBank/DDBJ whole genome shotgun (WGS) entry which is preliminary data.</text>
</comment>
<protein>
    <recommendedName>
        <fullName evidence="18">Polyketide synthase</fullName>
    </recommendedName>
</protein>
<dbReference type="InterPro" id="IPR023213">
    <property type="entry name" value="CAT-like_dom_sf"/>
</dbReference>
<dbReference type="InterPro" id="IPR036291">
    <property type="entry name" value="NAD(P)-bd_dom_sf"/>
</dbReference>
<evidence type="ECO:0000259" key="15">
    <source>
        <dbReference type="PROSITE" id="PS52019"/>
    </source>
</evidence>
<dbReference type="SMART" id="SM00827">
    <property type="entry name" value="PKS_AT"/>
    <property type="match status" value="1"/>
</dbReference>
<keyword evidence="7" id="KW-0677">Repeat</keyword>
<dbReference type="CDD" id="cd19532">
    <property type="entry name" value="C_PKS-NRPS"/>
    <property type="match status" value="1"/>
</dbReference>
<dbReference type="GO" id="GO:0008168">
    <property type="term" value="F:methyltransferase activity"/>
    <property type="evidence" value="ECO:0007669"/>
    <property type="project" value="UniProtKB-KW"/>
</dbReference>
<dbReference type="Pfam" id="PF21089">
    <property type="entry name" value="PKS_DH_N"/>
    <property type="match status" value="1"/>
</dbReference>
<keyword evidence="17" id="KW-1185">Reference proteome</keyword>
<evidence type="ECO:0000256" key="8">
    <source>
        <dbReference type="ARBA" id="ARBA00023002"/>
    </source>
</evidence>
<dbReference type="InterPro" id="IPR001227">
    <property type="entry name" value="Ac_transferase_dom_sf"/>
</dbReference>
<dbReference type="GO" id="GO:0009403">
    <property type="term" value="P:toxin biosynthetic process"/>
    <property type="evidence" value="ECO:0007669"/>
    <property type="project" value="UniProtKB-ARBA"/>
</dbReference>
<dbReference type="InterPro" id="IPR057326">
    <property type="entry name" value="KR_dom"/>
</dbReference>
<accession>A0A9W8RM67</accession>
<dbReference type="SMART" id="SM00822">
    <property type="entry name" value="PKS_KR"/>
    <property type="match status" value="1"/>
</dbReference>
<dbReference type="InterPro" id="IPR014031">
    <property type="entry name" value="Ketoacyl_synth_C"/>
</dbReference>
<dbReference type="Pfam" id="PF00109">
    <property type="entry name" value="ketoacyl-synt"/>
    <property type="match status" value="1"/>
</dbReference>
<dbReference type="SUPFAM" id="SSF55048">
    <property type="entry name" value="Probable ACP-binding domain of malonyl-CoA ACP transacylase"/>
    <property type="match status" value="1"/>
</dbReference>
<evidence type="ECO:0000256" key="6">
    <source>
        <dbReference type="ARBA" id="ARBA00022679"/>
    </source>
</evidence>
<dbReference type="InterPro" id="IPR013120">
    <property type="entry name" value="FAR_NAD-bd"/>
</dbReference>
<dbReference type="InterPro" id="IPR020806">
    <property type="entry name" value="PKS_PP-bd"/>
</dbReference>
<evidence type="ECO:0000259" key="13">
    <source>
        <dbReference type="PROSITE" id="PS50075"/>
    </source>
</evidence>
<dbReference type="SMART" id="SM00825">
    <property type="entry name" value="PKS_KS"/>
    <property type="match status" value="1"/>
</dbReference>
<dbReference type="PROSITE" id="PS52019">
    <property type="entry name" value="PKS_MFAS_DH"/>
    <property type="match status" value="1"/>
</dbReference>
<dbReference type="CDD" id="cd00833">
    <property type="entry name" value="PKS"/>
    <property type="match status" value="1"/>
</dbReference>
<dbReference type="Gene3D" id="3.40.50.12780">
    <property type="entry name" value="N-terminal domain of ligase-like"/>
    <property type="match status" value="1"/>
</dbReference>
<dbReference type="Gene3D" id="3.40.50.150">
    <property type="entry name" value="Vaccinia Virus protein VP39"/>
    <property type="match status" value="1"/>
</dbReference>
<evidence type="ECO:0000313" key="16">
    <source>
        <dbReference type="EMBL" id="KAJ4248737.1"/>
    </source>
</evidence>
<dbReference type="SUPFAM" id="SSF56801">
    <property type="entry name" value="Acetyl-CoA synthetase-like"/>
    <property type="match status" value="1"/>
</dbReference>
<dbReference type="SUPFAM" id="SSF47336">
    <property type="entry name" value="ACP-like"/>
    <property type="match status" value="2"/>
</dbReference>
<dbReference type="PROSITE" id="PS50075">
    <property type="entry name" value="CARRIER"/>
    <property type="match status" value="2"/>
</dbReference>
<dbReference type="Pfam" id="PF00550">
    <property type="entry name" value="PP-binding"/>
    <property type="match status" value="1"/>
</dbReference>
<dbReference type="InterPro" id="IPR016039">
    <property type="entry name" value="Thiolase-like"/>
</dbReference>
<evidence type="ECO:0000256" key="9">
    <source>
        <dbReference type="ARBA" id="ARBA00023268"/>
    </source>
</evidence>
<keyword evidence="9" id="KW-0511">Multifunctional enzyme</keyword>
<dbReference type="GO" id="GO:0016491">
    <property type="term" value="F:oxidoreductase activity"/>
    <property type="evidence" value="ECO:0007669"/>
    <property type="project" value="UniProtKB-KW"/>
</dbReference>
<evidence type="ECO:0000259" key="14">
    <source>
        <dbReference type="PROSITE" id="PS52004"/>
    </source>
</evidence>
<evidence type="ECO:0000256" key="10">
    <source>
        <dbReference type="ARBA" id="ARBA00029443"/>
    </source>
</evidence>
<dbReference type="SUPFAM" id="SSF52151">
    <property type="entry name" value="FabD/lysophospholipase-like"/>
    <property type="match status" value="1"/>
</dbReference>
<dbReference type="Pfam" id="PF00501">
    <property type="entry name" value="AMP-binding"/>
    <property type="match status" value="1"/>
</dbReference>
<evidence type="ECO:0008006" key="18">
    <source>
        <dbReference type="Google" id="ProtNLM"/>
    </source>
</evidence>
<sequence length="3950" mass="433064">MPSPGEPIAVIGSACRFPGGASSPSKLWELLKSPKDCLREFPKDRLNLEAFYNKDGEHHGATDVCNKGYLLEEDSRLFDASFFNINPAEADAMDPQQRLTLETVYESLEAAGYTIEEMQGSLTSVYLGVMTGDYHDIQQRDPEVINRYHPTGTSKSILSNRVSYYFDLRGPSVTMDTACSSSLAALHFATQSLRSGESTTAIAVGVNLIFDSAGYVAESKLHMLSPTSRSRMWDAGADGYARGEGVAAVILKPLSEAIRCGDHIECIVRETGMNSDGRTTGITMPSAAAQSALIRRTYQNAGLDPVKDRPQYFEAHGTGTLAGDPVEARAIRQSFFSQSEVATSSEDADKLYCGSIKTVIGHTEGCAGLAGLLKASLAVQNGIIPPNLLFNTLNPSIEPFYDRLEVPTSALPWPQVEHGPRRVSLNSFGFGGTNVHAILENYTPETKYHTDLPVSEKFVGPLVLSAETESSLAKTVEKFAQFIRENPKSKLEDVAFITQTRRSTFSKRAFFSGENRNKLLEFLDTAVETSKTGAEIGIQAPSGSSSEPPAILGIFTGQGAQWASMGRTMIQTSSLFYESIQKCEDALRDILDAPTWSLQEELMAPEEKSRIGEAAISQPLCTAVQIAIVDVLAAAGVHFDAAVGHSSGEIAAVYSAGILSATDAMRIAYYRGLYAKRATGSSGACGSMMAVGLGSEDATVFCDREEFSGRISLAASNSPSSATISGDKDAIFEAKRILEEQSIFARLLKVDTAYHSYHMKACAEPYLESLKACKITVNLPSNNCIWVSSVYGNADMLDDEEDLAALADQYWIDNMVRPVLFSEALECSLWRAGPFNLALEIGPHPALKGPASQTMKAALGHVLPYATFLRRGYDDVEAFSGGIGYIWAYIGSEVDFSGYYAAIHGPKANKPKMIKGLPSYTWNHNKVHWKESRISHRYRLAERPPHELLGRRTADESEFEVRWRNILRLDELPWIRGHAFQGMPLFPTSGYMAMAIQAAMEIAGSKPVKLVEIRDLVIPRALTIEENSPGIESIFSVKKTADCVDEDVFYGEFACHTCPTEAAGTLERNCTGRITIDFGEASDHDLPPRALGKSGITPVSTEDYYNSLLNIGLDYQGLFRGLKSVQRTMGYATTKASWQQSEVGDKYVMHPGPLDVAFHSIIAAMCTPLSGALWAPYLPVKIDRLAISPSINYEGVPGEINFDVDTFITETTSNMFRGDVHIISPDGRTGLQAEGLTLKLFTEASSSDDRHMFSKTIWQADILESQNNMDEINPDEQELSLAEAIDRTSLYFIRKTFDHLSDSDIQDWKWFHQAFYKASKEILRETKDGKHPTAQKEWLDDTEELILGYKDKYPEQADLKLIHAVAEHLFGVITSDTQLLEVMLVDNMLSNLYTDGRAMQPLNRIVAELFQNLSHRYPRLNILEIGAGTGGTTNSVLNAIGDKYGRYTYTDISAGFFEAAKKRFEAHGKRMDYKVIDVENDPVGQGVPEGSQDVVLAANVLHATRNLNETMANVRKLLKPGGYLIMVEVTGHYLQMMFLMGGLPGWWLGVDEGRTRGPGIGLTEWDEILRDTGFTGADKYVTDLPDSLKHVCSVIVSQATDDRVSILQEPLSFLDEIPLERRLLVIGGKTLPISRLVKGIQRLASRVANQVITVDSIDALSKEHLSADTSVICISELEKPIFSTSMTPERLHNLQALFSRSLHILWVTAGRLDENPYANMTVGLGRAIMNELPQLNLQFFDVPKASSVDAAMVVEAFLKLKLGQSPEFHEMPILRSTEPELLLRDGLLQIPRVVPDQERNHRLNSLRRRITKEVSLRDTEVVVTAIEGGLCLEEKAPWSKSMAASEDSGDIVNIQVEKSLSLSFFQDHPQVLCIGKAHDQAMIAISSRHSSTLSVPASQALSVGKLLSQDAKIAILAEVSVNLTASLLLSTIASTIPTARDGSVLIYGANADTVRALEAQASKRLVFANTRTQANSIYIHPMASIRTIQNLLPRGVSHVIDVSEDRNEKIEQHLLHLYETIKFVPSLVLASNTRQLLEAAYLSARPSELASTPTVVAVQDIPSIPVLLNSRKHPTIIDWTKPQHVPVTIRPISGQGLFSSNKTYLMVGLVSDFGRSICRWMVENGAKYIVLTSRRAQVDQLWLQEMEALGAVIKVYPMDVSKRDSVEAICDSVKKTLPPIGGVCNGALVLKDQLFVKMEPDALNDVFAPKVDGTIHLDRIFSEPTLDFFILFSSMSSVVGNAGQSNYNAASLFQASIAQQRRNRGLAASVISLGMVADVGYIAAKGPSLMERLKKAFYMPISESDAHNIFAEAVVASKPQLTDDNTIEMVSGVQPFNYTSSTKARPPWVNNPRFSHFVREEEESKDLDAARGSQSNIRIREQLDVAGSEDEAAAALLVAFKAKIETMLQMNPDSLNVESSLLDVGIDSLLAVEIRSWFLKEVHVDVPVLKTLSGDNAKDICADAANKYLSAKMQENKPESGETTGSETPANGSVTAISSIDDTSSPVGSYNETPPSTIGDAESQKDLQSEKEVERVEKLSYAQSRLWFLSQFSKDSTSYNSVFVYKASGNIHLPRLKRAVSMVTAQHDSLRTCFFSRPGTGEPVQALLASPKDCLKHINDEDTDSLQREIETWRNHVWQLADGDVLRIILISHGPEEHSLIIAYHHIVMDGVSMHLLLRDLNAVYMGQKLSPSPKQYMDISTEERRDIESGRLDDKISYWIQIHSPPADTLPLFPFSRVKSRPIAKTYRNVESLVDVGRELSDQVKRASQALRITPFYFYLTALQALLNQLLDIQDFCIGVTDANRTDNSSQTIGFFLNMLPLRFYVQKDDKFSALVRRTSEQYHAAQANRCIPFDVILDKTRVPRESTSTPLFQIAMNYRQGNFSKVPLGGCLLEFRDGFDAQSPYDIAFSITPNKDTTYVQIVAREDLYTKQGTDTLLGAYLALLDNASRDVSRTLESYDLYDPQSVNRALSLGHGGIIDYGWPSTLTEKVDEAARKNADHVAIKDADTTLTYHELDEKVKALASALQSQVQPGSSVAVLCEPTAAWVISMLAIIRIGSIYIPLDGKLPNERLAAILEASTPDLVLCEALTEERARRLSANIPFLSITQACASGTSDIANIERVEETSFVLFTSGSTGTPKGIKLSSRGIINYLATKSSKLSLHHEVVLQQSALGFDMSLAQAFIALTQGGTLIIAPSASRGDPLALGKLMADEQVTFTLGTPTEYLTLIRHGGEAVKASRSWRNATSGGEAITAQLKTAFKTLQQVPLLTDCYGPTEISCCATMQTVNLGGCEDGDMCSSVGPVNPNTSIYIIDESGRSLPQGLPGEIYVGGVGVALGYLDKTVSDQRFVENPFAAGEEKERGWTSMYRTGDKGLIRADGGLQFMGRMDGDTTVKLRGLRIDLDDVANVMLREFKASVTDAVVTVHGDPAFLVAHVVLASDACTSNDDLQEYANSLPLPQYMKPAIVVSLEKLPLNNNGKVDRRAVAALPLPDATFSAKPTASSSARKATLAEGELRLIWNNVLSQTRIANIARLEPDTDFFHVGGNSLLLVRLRSAIQTSMGVTLPLSDMYRSSTLDAMAALVTEQKRTNLVPETIDWEAETALPRSADFARRHDTTPVKSGDRLEILMTGSTAFLGREILASLLKNPAVARVHCVAVVPDSEVDHIKDDRVALYPGSLGERMLGLKGDIYQQLQASVDAIILAGSEGHCLNNYSTLRGPNVHSTRQMGLFALPRRIPIHYISSNRVTLLDSSADAALPPVSVKDHRPPADGSEGFTAAKWAGEVFLENLSAAAAKPSDGASLPVTIHRPCAIVGEEAPIEDALNALLRYSKLISAVPRVSDLNVKGYFDFIPATDVANAIAESVLSQPSHSTTTFRHHSSGVRVTPSEFATYMQQTYGGEFRELNLEDWIDKARKEGIEELIVLYLQAIVERGERITFPFMGNTG</sequence>
<evidence type="ECO:0000256" key="3">
    <source>
        <dbReference type="ARBA" id="ARBA00022553"/>
    </source>
</evidence>
<dbReference type="InterPro" id="IPR049551">
    <property type="entry name" value="PKS_DH_C"/>
</dbReference>
<dbReference type="PROSITE" id="PS00012">
    <property type="entry name" value="PHOSPHOPANTETHEINE"/>
    <property type="match status" value="2"/>
</dbReference>
<dbReference type="InterPro" id="IPR013968">
    <property type="entry name" value="PKS_KR"/>
</dbReference>
<dbReference type="Gene3D" id="3.40.50.720">
    <property type="entry name" value="NAD(P)-binding Rossmann-like Domain"/>
    <property type="match status" value="3"/>
</dbReference>
<dbReference type="GO" id="GO:0006633">
    <property type="term" value="P:fatty acid biosynthetic process"/>
    <property type="evidence" value="ECO:0007669"/>
    <property type="project" value="InterPro"/>
</dbReference>
<dbReference type="CDD" id="cd02440">
    <property type="entry name" value="AdoMet_MTases"/>
    <property type="match status" value="1"/>
</dbReference>
<name>A0A9W8RM67_9HYPO</name>
<dbReference type="InterPro" id="IPR014030">
    <property type="entry name" value="Ketoacyl_synth_N"/>
</dbReference>
<dbReference type="Gene3D" id="3.40.366.10">
    <property type="entry name" value="Malonyl-Coenzyme A Acyl Carrier Protein, domain 2"/>
    <property type="match status" value="1"/>
</dbReference>
<dbReference type="Pfam" id="PF08242">
    <property type="entry name" value="Methyltransf_12"/>
    <property type="match status" value="1"/>
</dbReference>
<dbReference type="InterPro" id="IPR000873">
    <property type="entry name" value="AMP-dep_synth/lig_dom"/>
</dbReference>
<dbReference type="InterPro" id="IPR036736">
    <property type="entry name" value="ACP-like_sf"/>
</dbReference>
<dbReference type="InterPro" id="IPR049900">
    <property type="entry name" value="PKS_mFAS_DH"/>
</dbReference>
<dbReference type="InterPro" id="IPR018201">
    <property type="entry name" value="Ketoacyl_synth_AS"/>
</dbReference>
<dbReference type="GO" id="GO:0016874">
    <property type="term" value="F:ligase activity"/>
    <property type="evidence" value="ECO:0007669"/>
    <property type="project" value="UniProtKB-KW"/>
</dbReference>
<dbReference type="GO" id="GO:0031177">
    <property type="term" value="F:phosphopantetheine binding"/>
    <property type="evidence" value="ECO:0007669"/>
    <property type="project" value="InterPro"/>
</dbReference>
<keyword evidence="3" id="KW-0597">Phosphoprotein</keyword>
<evidence type="ECO:0000256" key="4">
    <source>
        <dbReference type="ARBA" id="ARBA00022598"/>
    </source>
</evidence>
<keyword evidence="6" id="KW-0808">Transferase</keyword>
<dbReference type="EMBL" id="JAOQAZ010000035">
    <property type="protein sequence ID" value="KAJ4248737.1"/>
    <property type="molecule type" value="Genomic_DNA"/>
</dbReference>
<dbReference type="SUPFAM" id="SSF51735">
    <property type="entry name" value="NAD(P)-binding Rossmann-fold domains"/>
    <property type="match status" value="2"/>
</dbReference>
<dbReference type="Proteomes" id="UP001152049">
    <property type="component" value="Unassembled WGS sequence"/>
</dbReference>
<evidence type="ECO:0000313" key="17">
    <source>
        <dbReference type="Proteomes" id="UP001152049"/>
    </source>
</evidence>
<evidence type="ECO:0000256" key="12">
    <source>
        <dbReference type="SAM" id="MobiDB-lite"/>
    </source>
</evidence>
<dbReference type="GO" id="GO:0004312">
    <property type="term" value="F:fatty acid synthase activity"/>
    <property type="evidence" value="ECO:0007669"/>
    <property type="project" value="TreeGrafter"/>
</dbReference>
<feature type="domain" description="PKS/mFAS DH" evidence="15">
    <location>
        <begin position="946"/>
        <end position="1247"/>
    </location>
</feature>
<dbReference type="InterPro" id="IPR016035">
    <property type="entry name" value="Acyl_Trfase/lysoPLipase"/>
</dbReference>
<dbReference type="Pfam" id="PF07993">
    <property type="entry name" value="NAD_binding_4"/>
    <property type="match status" value="1"/>
</dbReference>
<dbReference type="Gene3D" id="3.40.47.10">
    <property type="match status" value="1"/>
</dbReference>
<evidence type="ECO:0000256" key="11">
    <source>
        <dbReference type="PROSITE-ProRule" id="PRU01363"/>
    </source>
</evidence>
<feature type="region of interest" description="N-terminal hotdog fold" evidence="11">
    <location>
        <begin position="946"/>
        <end position="1081"/>
    </location>
</feature>
<dbReference type="InterPro" id="IPR042104">
    <property type="entry name" value="PKS_dehydratase_sf"/>
</dbReference>
<dbReference type="Pfam" id="PF08659">
    <property type="entry name" value="KR"/>
    <property type="match status" value="1"/>
</dbReference>
<dbReference type="InterPro" id="IPR020845">
    <property type="entry name" value="AMP-binding_CS"/>
</dbReference>
<comment type="pathway">
    <text evidence="1">Mycotoxin biosynthesis.</text>
</comment>
<evidence type="ECO:0000256" key="2">
    <source>
        <dbReference type="ARBA" id="ARBA00022450"/>
    </source>
</evidence>
<gene>
    <name evidence="16" type="ORF">NW762_012575</name>
</gene>
<feature type="compositionally biased region" description="Polar residues" evidence="12">
    <location>
        <begin position="2481"/>
        <end position="2516"/>
    </location>
</feature>
<comment type="similarity">
    <text evidence="10">In the C-terminal section; belongs to the NRP synthetase family.</text>
</comment>
<dbReference type="Gene3D" id="3.10.129.110">
    <property type="entry name" value="Polyketide synthase dehydratase"/>
    <property type="match status" value="1"/>
</dbReference>
<dbReference type="Pfam" id="PF16197">
    <property type="entry name" value="KAsynt_C_assoc"/>
    <property type="match status" value="1"/>
</dbReference>
<dbReference type="InterPro" id="IPR001242">
    <property type="entry name" value="Condensation_dom"/>
</dbReference>
<dbReference type="PANTHER" id="PTHR43775:SF20">
    <property type="entry name" value="HYBRID PKS-NRPS SYNTHETASE APDA"/>
    <property type="match status" value="1"/>
</dbReference>
<dbReference type="Pfam" id="PF00668">
    <property type="entry name" value="Condensation"/>
    <property type="match status" value="1"/>
</dbReference>
<dbReference type="Gene3D" id="1.10.1200.10">
    <property type="entry name" value="ACP-like"/>
    <property type="match status" value="2"/>
</dbReference>
<dbReference type="InterPro" id="IPR020841">
    <property type="entry name" value="PKS_Beta-ketoAc_synthase_dom"/>
</dbReference>
<proteinExistence type="inferred from homology"/>
<evidence type="ECO:0000256" key="7">
    <source>
        <dbReference type="ARBA" id="ARBA00022737"/>
    </source>
</evidence>
<dbReference type="InterPro" id="IPR013217">
    <property type="entry name" value="Methyltransf_12"/>
</dbReference>
<dbReference type="InterPro" id="IPR050091">
    <property type="entry name" value="PKS_NRPS_Biosynth_Enz"/>
</dbReference>
<dbReference type="InterPro" id="IPR020807">
    <property type="entry name" value="PKS_DH"/>
</dbReference>
<feature type="region of interest" description="C-terminal hotdog fold" evidence="11">
    <location>
        <begin position="1096"/>
        <end position="1247"/>
    </location>
</feature>
<keyword evidence="5" id="KW-0489">Methyltransferase</keyword>
<dbReference type="SUPFAM" id="SSF52777">
    <property type="entry name" value="CoA-dependent acyltransferases"/>
    <property type="match status" value="2"/>
</dbReference>
<dbReference type="Gene3D" id="3.30.559.10">
    <property type="entry name" value="Chloramphenicol acetyltransferase-like domain"/>
    <property type="match status" value="1"/>
</dbReference>
<dbReference type="SUPFAM" id="SSF53901">
    <property type="entry name" value="Thiolase-like"/>
    <property type="match status" value="1"/>
</dbReference>
<dbReference type="PROSITE" id="PS52004">
    <property type="entry name" value="KS3_2"/>
    <property type="match status" value="1"/>
</dbReference>
<dbReference type="GO" id="GO:0004315">
    <property type="term" value="F:3-oxoacyl-[acyl-carrier-protein] synthase activity"/>
    <property type="evidence" value="ECO:0007669"/>
    <property type="project" value="InterPro"/>
</dbReference>
<keyword evidence="4" id="KW-0436">Ligase</keyword>
<dbReference type="SMART" id="SM00826">
    <property type="entry name" value="PKS_DH"/>
    <property type="match status" value="1"/>
</dbReference>
<dbReference type="PROSITE" id="PS00606">
    <property type="entry name" value="KS3_1"/>
    <property type="match status" value="1"/>
</dbReference>
<dbReference type="GO" id="GO:0032259">
    <property type="term" value="P:methylation"/>
    <property type="evidence" value="ECO:0007669"/>
    <property type="project" value="UniProtKB-KW"/>
</dbReference>
<dbReference type="Pfam" id="PF14765">
    <property type="entry name" value="PS-DH"/>
    <property type="match status" value="1"/>
</dbReference>
<dbReference type="InterPro" id="IPR049552">
    <property type="entry name" value="PKS_DH_N"/>
</dbReference>
<keyword evidence="2" id="KW-0596">Phosphopantetheine</keyword>
<dbReference type="SUPFAM" id="SSF53335">
    <property type="entry name" value="S-adenosyl-L-methionine-dependent methyltransferases"/>
    <property type="match status" value="1"/>
</dbReference>
<evidence type="ECO:0000256" key="5">
    <source>
        <dbReference type="ARBA" id="ARBA00022603"/>
    </source>
</evidence>
<dbReference type="Gene3D" id="3.30.300.30">
    <property type="match status" value="1"/>
</dbReference>
<reference evidence="16" key="1">
    <citation type="submission" date="2022-09" db="EMBL/GenBank/DDBJ databases">
        <title>Fusarium specimens isolated from Avocado Roots.</title>
        <authorList>
            <person name="Stajich J."/>
            <person name="Roper C."/>
            <person name="Heimlech-Rivalta G."/>
        </authorList>
    </citation>
    <scope>NUCLEOTIDE SEQUENCE</scope>
    <source>
        <strain evidence="16">CF00136</strain>
    </source>
</reference>
<dbReference type="InterPro" id="IPR009081">
    <property type="entry name" value="PP-bd_ACP"/>
</dbReference>
<dbReference type="InterPro" id="IPR045851">
    <property type="entry name" value="AMP-bd_C_sf"/>
</dbReference>
<dbReference type="CDD" id="cd05930">
    <property type="entry name" value="A_NRPS"/>
    <property type="match status" value="1"/>
</dbReference>
<feature type="domain" description="Ketosynthase family 3 (KS3)" evidence="14">
    <location>
        <begin position="5"/>
        <end position="441"/>
    </location>
</feature>
<dbReference type="PROSITE" id="PS00455">
    <property type="entry name" value="AMP_BINDING"/>
    <property type="match status" value="1"/>
</dbReference>
<dbReference type="InterPro" id="IPR032821">
    <property type="entry name" value="PKS_assoc"/>
</dbReference>
<dbReference type="Pfam" id="PF00698">
    <property type="entry name" value="Acyl_transf_1"/>
    <property type="match status" value="1"/>
</dbReference>
<dbReference type="PANTHER" id="PTHR43775">
    <property type="entry name" value="FATTY ACID SYNTHASE"/>
    <property type="match status" value="1"/>
</dbReference>
<organism evidence="16 17">
    <name type="scientific">Fusarium torreyae</name>
    <dbReference type="NCBI Taxonomy" id="1237075"/>
    <lineage>
        <taxon>Eukaryota</taxon>
        <taxon>Fungi</taxon>
        <taxon>Dikarya</taxon>
        <taxon>Ascomycota</taxon>
        <taxon>Pezizomycotina</taxon>
        <taxon>Sordariomycetes</taxon>
        <taxon>Hypocreomycetidae</taxon>
        <taxon>Hypocreales</taxon>
        <taxon>Nectriaceae</taxon>
        <taxon>Fusarium</taxon>
    </lineage>
</organism>
<evidence type="ECO:0000256" key="1">
    <source>
        <dbReference type="ARBA" id="ARBA00004685"/>
    </source>
</evidence>
<dbReference type="Pfam" id="PF02801">
    <property type="entry name" value="Ketoacyl-synt_C"/>
    <property type="match status" value="1"/>
</dbReference>
<dbReference type="InterPro" id="IPR006162">
    <property type="entry name" value="Ppantetheine_attach_site"/>
</dbReference>
<dbReference type="InterPro" id="IPR029063">
    <property type="entry name" value="SAM-dependent_MTases_sf"/>
</dbReference>
<dbReference type="Gene3D" id="3.30.559.30">
    <property type="entry name" value="Nonribosomal peptide synthetase, condensation domain"/>
    <property type="match status" value="1"/>
</dbReference>
<dbReference type="InterPro" id="IPR042099">
    <property type="entry name" value="ANL_N_sf"/>
</dbReference>
<feature type="region of interest" description="Disordered" evidence="12">
    <location>
        <begin position="2474"/>
        <end position="2528"/>
    </location>
</feature>
<feature type="domain" description="Carrier" evidence="13">
    <location>
        <begin position="2391"/>
        <end position="2468"/>
    </location>
</feature>
<dbReference type="SMART" id="SM00823">
    <property type="entry name" value="PKS_PP"/>
    <property type="match status" value="2"/>
</dbReference>
<dbReference type="InterPro" id="IPR014043">
    <property type="entry name" value="Acyl_transferase_dom"/>
</dbReference>
<dbReference type="OrthoDB" id="416786at2759"/>
<dbReference type="InterPro" id="IPR016036">
    <property type="entry name" value="Malonyl_transacylase_ACP-bd"/>
</dbReference>
<feature type="active site" description="Proton acceptor; for dehydratase activity" evidence="11">
    <location>
        <position position="978"/>
    </location>
</feature>
<dbReference type="Pfam" id="PF23297">
    <property type="entry name" value="ACP_SdgA_C"/>
    <property type="match status" value="1"/>
</dbReference>
<feature type="active site" description="Proton donor; for dehydratase activity" evidence="11">
    <location>
        <position position="1155"/>
    </location>
</feature>
<feature type="domain" description="Carrier" evidence="13">
    <location>
        <begin position="3513"/>
        <end position="3591"/>
    </location>
</feature>
<keyword evidence="8" id="KW-0560">Oxidoreductase</keyword>